<evidence type="ECO:0000256" key="4">
    <source>
        <dbReference type="ARBA" id="ARBA00022692"/>
    </source>
</evidence>
<evidence type="ECO:0000256" key="2">
    <source>
        <dbReference type="ARBA" id="ARBA00005364"/>
    </source>
</evidence>
<feature type="transmembrane region" description="Helical" evidence="8">
    <location>
        <begin position="419"/>
        <end position="438"/>
    </location>
</feature>
<reference evidence="9 10" key="1">
    <citation type="submission" date="2011-10" db="EMBL/GenBank/DDBJ databases">
        <authorList>
            <person name="Genoscope - CEA"/>
        </authorList>
    </citation>
    <scope>NUCLEOTIDE SEQUENCE [LARGE SCALE GENOMIC DNA]</scope>
    <source>
        <strain evidence="9 10">RCC 1105</strain>
    </source>
</reference>
<evidence type="ECO:0000256" key="6">
    <source>
        <dbReference type="ARBA" id="ARBA00023136"/>
    </source>
</evidence>
<feature type="compositionally biased region" description="Basic and acidic residues" evidence="7">
    <location>
        <begin position="447"/>
        <end position="463"/>
    </location>
</feature>
<keyword evidence="6 8" id="KW-0472">Membrane</keyword>
<feature type="compositionally biased region" description="Basic and acidic residues" evidence="7">
    <location>
        <begin position="615"/>
        <end position="630"/>
    </location>
</feature>
<evidence type="ECO:0000256" key="5">
    <source>
        <dbReference type="ARBA" id="ARBA00022989"/>
    </source>
</evidence>
<evidence type="ECO:0000256" key="8">
    <source>
        <dbReference type="SAM" id="Phobius"/>
    </source>
</evidence>
<dbReference type="AlphaFoldDB" id="K8EQF9"/>
<name>K8EQF9_9CHLO</name>
<dbReference type="GO" id="GO:0006874">
    <property type="term" value="P:intracellular calcium ion homeostasis"/>
    <property type="evidence" value="ECO:0007669"/>
    <property type="project" value="TreeGrafter"/>
</dbReference>
<dbReference type="PANTHER" id="PTHR10846">
    <property type="entry name" value="SODIUM/POTASSIUM/CALCIUM EXCHANGER"/>
    <property type="match status" value="1"/>
</dbReference>
<proteinExistence type="inferred from homology"/>
<dbReference type="Proteomes" id="UP000198341">
    <property type="component" value="Chromosome 16"/>
</dbReference>
<feature type="transmembrane region" description="Helical" evidence="8">
    <location>
        <begin position="736"/>
        <end position="754"/>
    </location>
</feature>
<feature type="compositionally biased region" description="Low complexity" evidence="7">
    <location>
        <begin position="1"/>
        <end position="12"/>
    </location>
</feature>
<protein>
    <submittedName>
        <fullName evidence="9">Uncharacterized protein</fullName>
    </submittedName>
</protein>
<dbReference type="STRING" id="41875.K8EQF9"/>
<gene>
    <name evidence="9" type="ordered locus">Bathy16g00350</name>
</gene>
<feature type="region of interest" description="Disordered" evidence="7">
    <location>
        <begin position="1"/>
        <end position="53"/>
    </location>
</feature>
<feature type="region of interest" description="Disordered" evidence="7">
    <location>
        <begin position="304"/>
        <end position="324"/>
    </location>
</feature>
<feature type="transmembrane region" description="Helical" evidence="8">
    <location>
        <begin position="277"/>
        <end position="299"/>
    </location>
</feature>
<feature type="transmembrane region" description="Helical" evidence="8">
    <location>
        <begin position="253"/>
        <end position="271"/>
    </location>
</feature>
<dbReference type="KEGG" id="bpg:Bathy16g00350"/>
<dbReference type="GeneID" id="19011158"/>
<sequence length="940" mass="104951">MGVKASSSSISSCPRGGGEGGTQNDDDVQDGKTGKNFDAEEKEEDDRDVGYFCDDSDDDDSIYRRRRGRGGQKSKPTWMEMFFNCVSCKQCVCLACVIVLILLAVTIGKSALRDQRSKRHTGVDEFGRKIDQDGNVVHGRRAMMGIMDDDDGDVTLPSYPEWIAKHCGWLLYLLALVYTLLGFRVLCGSGGQKENDAFLKKALDAVAFDLTFWLPRKVNDSWIFDGPEQEIDVQKYEEEQYLPHEKANSCSRVSLILFFSVLFSFANPSTFRGYPYVGVSMVFGIGLYNFTIVPAMMLLKKRKERETKKKSRSSSGGGGGDDDDVDKGKVVLLWSSESVSSQYSMSNLTRDFCFYVFAMLALALFVARDAMFIIDDDEVNSANATATAAEDDDITRFVLAKNTNVYSLGWRCGVWMGEIYATYVVFRRIWVLFGTYHIRWKKGREEKRAECAQKKKEKNEKKTSSVKKGKLSKTEAPSSLSSSSSSSFSSVAIPASSKGVCTPASPPRSTETMRIASSSVSLEPPPPILVAERGENDAVRVSSPPSKKASISIVNDIEEREQKEEHEEHEDEEREKKKEEEEEEEEEEARDAEKAEVNTPKVVVVDDDENDEDEVMRNEQEVRREEKEEPTLPPPRSSFVELSFAKKKLLKIERALSKPWVFLFNLTIPSCPERKLRANEMSNIKTENDNNTTNALPSFYFDDGDDSNSDWLSDSSYDSVTDICVKIERKKCKRRVLSIACGTTWLAILSYAAVEFVTHLCNIYVQEYNEQIPSIFGGGGGNGELINKNNISKGSFESFIGSVVLSFLLSQSADVHGSYFLDAIEAKETATTPGSDAIFRVALFDTLFNIGMPFCLVLPFYKRGDYNMEVPRNQTMNAAFFAAIGAAMIYYLVARVSMKMVVNKSDGVSSSAELMLAWMFVLTYIVAVGAIGVVTFTNVI</sequence>
<keyword evidence="10" id="KW-1185">Reference proteome</keyword>
<dbReference type="EMBL" id="FO082263">
    <property type="protein sequence ID" value="CCO20179.1"/>
    <property type="molecule type" value="Genomic_DNA"/>
</dbReference>
<feature type="compositionally biased region" description="Basic and acidic residues" evidence="7">
    <location>
        <begin position="29"/>
        <end position="39"/>
    </location>
</feature>
<evidence type="ECO:0000313" key="9">
    <source>
        <dbReference type="EMBL" id="CCO20179.1"/>
    </source>
</evidence>
<evidence type="ECO:0000256" key="1">
    <source>
        <dbReference type="ARBA" id="ARBA00004141"/>
    </source>
</evidence>
<evidence type="ECO:0000256" key="3">
    <source>
        <dbReference type="ARBA" id="ARBA00022449"/>
    </source>
</evidence>
<keyword evidence="3" id="KW-0813">Transport</keyword>
<feature type="compositionally biased region" description="Acidic residues" evidence="7">
    <location>
        <begin position="580"/>
        <end position="590"/>
    </location>
</feature>
<evidence type="ECO:0000313" key="10">
    <source>
        <dbReference type="Proteomes" id="UP000198341"/>
    </source>
</evidence>
<organism evidence="9 10">
    <name type="scientific">Bathycoccus prasinos</name>
    <dbReference type="NCBI Taxonomy" id="41875"/>
    <lineage>
        <taxon>Eukaryota</taxon>
        <taxon>Viridiplantae</taxon>
        <taxon>Chlorophyta</taxon>
        <taxon>Mamiellophyceae</taxon>
        <taxon>Mamiellales</taxon>
        <taxon>Bathycoccaceae</taxon>
        <taxon>Bathycoccus</taxon>
    </lineage>
</organism>
<keyword evidence="4 8" id="KW-0812">Transmembrane</keyword>
<dbReference type="RefSeq" id="XP_007508562.1">
    <property type="nucleotide sequence ID" value="XM_007508500.1"/>
</dbReference>
<feature type="compositionally biased region" description="Acidic residues" evidence="7">
    <location>
        <begin position="605"/>
        <end position="614"/>
    </location>
</feature>
<dbReference type="eggNOG" id="ENOG502QQH0">
    <property type="taxonomic scope" value="Eukaryota"/>
</dbReference>
<feature type="transmembrane region" description="Helical" evidence="8">
    <location>
        <begin position="82"/>
        <end position="107"/>
    </location>
</feature>
<dbReference type="PANTHER" id="PTHR10846:SF8">
    <property type="entry name" value="INNER MEMBRANE PROTEIN YRBG"/>
    <property type="match status" value="1"/>
</dbReference>
<comment type="similarity">
    <text evidence="2">Belongs to the Ca(2+):cation antiporter (CaCA) (TC 2.A.19) family. SLC24A subfamily.</text>
</comment>
<feature type="transmembrane region" description="Helical" evidence="8">
    <location>
        <begin position="352"/>
        <end position="374"/>
    </location>
</feature>
<comment type="subcellular location">
    <subcellularLocation>
        <location evidence="1">Membrane</location>
        <topology evidence="1">Multi-pass membrane protein</topology>
    </subcellularLocation>
</comment>
<feature type="transmembrane region" description="Helical" evidence="8">
    <location>
        <begin position="169"/>
        <end position="187"/>
    </location>
</feature>
<feature type="compositionally biased region" description="Polar residues" evidence="7">
    <location>
        <begin position="507"/>
        <end position="521"/>
    </location>
</feature>
<feature type="compositionally biased region" description="Low complexity" evidence="7">
    <location>
        <begin position="541"/>
        <end position="554"/>
    </location>
</feature>
<feature type="transmembrane region" description="Helical" evidence="8">
    <location>
        <begin position="916"/>
        <end position="939"/>
    </location>
</feature>
<keyword evidence="3" id="KW-0050">Antiport</keyword>
<dbReference type="GO" id="GO:0005886">
    <property type="term" value="C:plasma membrane"/>
    <property type="evidence" value="ECO:0007669"/>
    <property type="project" value="TreeGrafter"/>
</dbReference>
<feature type="compositionally biased region" description="Low complexity" evidence="7">
    <location>
        <begin position="476"/>
        <end position="497"/>
    </location>
</feature>
<dbReference type="GO" id="GO:0005262">
    <property type="term" value="F:calcium channel activity"/>
    <property type="evidence" value="ECO:0007669"/>
    <property type="project" value="TreeGrafter"/>
</dbReference>
<feature type="transmembrane region" description="Helical" evidence="8">
    <location>
        <begin position="837"/>
        <end position="858"/>
    </location>
</feature>
<dbReference type="InterPro" id="IPR004481">
    <property type="entry name" value="K/Na/Ca-exchanger"/>
</dbReference>
<feature type="region of interest" description="Disordered" evidence="7">
    <location>
        <begin position="447"/>
        <end position="636"/>
    </location>
</feature>
<dbReference type="GO" id="GO:0008273">
    <property type="term" value="F:calcium, potassium:sodium antiporter activity"/>
    <property type="evidence" value="ECO:0007669"/>
    <property type="project" value="TreeGrafter"/>
</dbReference>
<accession>K8EQF9</accession>
<evidence type="ECO:0000256" key="7">
    <source>
        <dbReference type="SAM" id="MobiDB-lite"/>
    </source>
</evidence>
<keyword evidence="5 8" id="KW-1133">Transmembrane helix</keyword>
<feature type="transmembrane region" description="Helical" evidence="8">
    <location>
        <begin position="878"/>
        <end position="896"/>
    </location>
</feature>